<dbReference type="InterPro" id="IPR039653">
    <property type="entry name" value="Prenyltransferase"/>
</dbReference>
<feature type="transmembrane region" description="Helical" evidence="9">
    <location>
        <begin position="191"/>
        <end position="212"/>
    </location>
</feature>
<feature type="transmembrane region" description="Helical" evidence="9">
    <location>
        <begin position="31"/>
        <end position="49"/>
    </location>
</feature>
<comment type="similarity">
    <text evidence="4">Belongs to the UbiA prenyltransferase family.</text>
</comment>
<dbReference type="PROSITE" id="PS00943">
    <property type="entry name" value="UBIA"/>
    <property type="match status" value="1"/>
</dbReference>
<dbReference type="OMA" id="SGAGMVW"/>
<comment type="subcellular location">
    <subcellularLocation>
        <location evidence="2">Membrane</location>
        <topology evidence="2">Multi-pass membrane protein</topology>
    </subcellularLocation>
</comment>
<dbReference type="PANTHER" id="PTHR11048">
    <property type="entry name" value="PRENYLTRANSFERASES"/>
    <property type="match status" value="1"/>
</dbReference>
<reference evidence="11" key="1">
    <citation type="journal article" date="2018" name="Proc. Natl. Acad. Sci. U.S.A.">
        <title>Linking secondary metabolites to gene clusters through genome sequencing of six diverse Aspergillus species.</title>
        <authorList>
            <person name="Kaerboelling I."/>
            <person name="Vesth T.C."/>
            <person name="Frisvad J.C."/>
            <person name="Nybo J.L."/>
            <person name="Theobald S."/>
            <person name="Kuo A."/>
            <person name="Bowyer P."/>
            <person name="Matsuda Y."/>
            <person name="Mondo S."/>
            <person name="Lyhne E.K."/>
            <person name="Kogle M.E."/>
            <person name="Clum A."/>
            <person name="Lipzen A."/>
            <person name="Salamov A."/>
            <person name="Ngan C.Y."/>
            <person name="Daum C."/>
            <person name="Chiniquy J."/>
            <person name="Barry K."/>
            <person name="LaButti K."/>
            <person name="Haridas S."/>
            <person name="Simmons B.A."/>
            <person name="Magnuson J.K."/>
            <person name="Mortensen U.H."/>
            <person name="Larsen T.O."/>
            <person name="Grigoriev I.V."/>
            <person name="Baker S.E."/>
            <person name="Andersen M.R."/>
        </authorList>
    </citation>
    <scope>NUCLEOTIDE SEQUENCE [LARGE SCALE GENOMIC DNA]</scope>
    <source>
        <strain evidence="11">IBT 16806</strain>
    </source>
</reference>
<keyword evidence="6 9" id="KW-0812">Transmembrane</keyword>
<proteinExistence type="inferred from homology"/>
<evidence type="ECO:0000256" key="2">
    <source>
        <dbReference type="ARBA" id="ARBA00004141"/>
    </source>
</evidence>
<comment type="pathway">
    <text evidence="3">Secondary metabolite biosynthesis; terpenoid biosynthesis.</text>
</comment>
<dbReference type="InterPro" id="IPR030470">
    <property type="entry name" value="UbiA_prenylTrfase_CS"/>
</dbReference>
<dbReference type="EMBL" id="MSZS01000003">
    <property type="protein sequence ID" value="PKX95406.1"/>
    <property type="molecule type" value="Genomic_DNA"/>
</dbReference>
<evidence type="ECO:0000313" key="11">
    <source>
        <dbReference type="Proteomes" id="UP000234474"/>
    </source>
</evidence>
<feature type="transmembrane region" description="Helical" evidence="9">
    <location>
        <begin position="240"/>
        <end position="260"/>
    </location>
</feature>
<accession>A0A2I1CCS4</accession>
<comment type="cofactor">
    <cofactor evidence="1">
        <name>Mg(2+)</name>
        <dbReference type="ChEBI" id="CHEBI:18420"/>
    </cofactor>
</comment>
<dbReference type="AlphaFoldDB" id="A0A2I1CCS4"/>
<evidence type="ECO:0000313" key="10">
    <source>
        <dbReference type="EMBL" id="PKX95406.1"/>
    </source>
</evidence>
<dbReference type="FunFam" id="1.10.357.140:FF:000008">
    <property type="entry name" value="4-hydroxybenzoate octaprenyltransferase"/>
    <property type="match status" value="1"/>
</dbReference>
<dbReference type="InterPro" id="IPR044878">
    <property type="entry name" value="UbiA_sf"/>
</dbReference>
<dbReference type="FunFam" id="1.20.120.1780:FF:000001">
    <property type="entry name" value="4-hydroxybenzoate octaprenyltransferase"/>
    <property type="match status" value="1"/>
</dbReference>
<comment type="caution">
    <text evidence="10">The sequence shown here is derived from an EMBL/GenBank/DDBJ whole genome shotgun (WGS) entry which is preliminary data.</text>
</comment>
<name>A0A2I1CCS4_ASPN1</name>
<keyword evidence="5 10" id="KW-0808">Transferase</keyword>
<evidence type="ECO:0000256" key="5">
    <source>
        <dbReference type="ARBA" id="ARBA00022679"/>
    </source>
</evidence>
<evidence type="ECO:0000256" key="9">
    <source>
        <dbReference type="SAM" id="Phobius"/>
    </source>
</evidence>
<evidence type="ECO:0000256" key="7">
    <source>
        <dbReference type="ARBA" id="ARBA00022989"/>
    </source>
</evidence>
<dbReference type="RefSeq" id="XP_024684001.1">
    <property type="nucleotide sequence ID" value="XM_024824016.1"/>
</dbReference>
<evidence type="ECO:0000256" key="8">
    <source>
        <dbReference type="ARBA" id="ARBA00023136"/>
    </source>
</evidence>
<dbReference type="Gene3D" id="1.20.120.1780">
    <property type="entry name" value="UbiA prenyltransferase"/>
    <property type="match status" value="1"/>
</dbReference>
<keyword evidence="8 9" id="KW-0472">Membrane</keyword>
<feature type="transmembrane region" description="Helical" evidence="9">
    <location>
        <begin position="112"/>
        <end position="129"/>
    </location>
</feature>
<sequence length="323" mass="36598">MVRSPTSQSRSINQISWDLIRISRYDKYNSFLALFAGVWSTLLAGSTRLREDPNHISVSFILTRVLFCSLAAYIFSGAGMVWNDWVDRDIDARVARTRDRPLAAGRLRTEEAMVWMLFQAGIATTFLYWMMDGRYVLHSMIPPTLGTLIYPYCKRPLAHRIGIYPQYVLGLTASCPVLFGRASIYPNVDSFTALVWSSLPLCLVVFTWTLYFNTAYSYQDIIDDTKLGVNSLYSLAGRHIHGVLVALATIVAGALCWVLYPLGSVWLWISWMGVWIIGCVDQMRRFDAKNPGSGHYVFRSNVVMGLWAMVACVLEVVFRGLQR</sequence>
<gene>
    <name evidence="10" type="ORF">P174DRAFT_404116</name>
</gene>
<evidence type="ECO:0000256" key="4">
    <source>
        <dbReference type="ARBA" id="ARBA00005985"/>
    </source>
</evidence>
<dbReference type="Proteomes" id="UP000234474">
    <property type="component" value="Unassembled WGS sequence"/>
</dbReference>
<dbReference type="OrthoDB" id="18170at2759"/>
<protein>
    <submittedName>
        <fullName evidence="10">UbiA prenyltransferase family protein</fullName>
    </submittedName>
</protein>
<dbReference type="GO" id="GO:0005886">
    <property type="term" value="C:plasma membrane"/>
    <property type="evidence" value="ECO:0007669"/>
    <property type="project" value="TreeGrafter"/>
</dbReference>
<feature type="transmembrane region" description="Helical" evidence="9">
    <location>
        <begin position="296"/>
        <end position="318"/>
    </location>
</feature>
<organism evidence="10 11">
    <name type="scientific">Aspergillus novofumigatus (strain IBT 16806)</name>
    <dbReference type="NCBI Taxonomy" id="1392255"/>
    <lineage>
        <taxon>Eukaryota</taxon>
        <taxon>Fungi</taxon>
        <taxon>Dikarya</taxon>
        <taxon>Ascomycota</taxon>
        <taxon>Pezizomycotina</taxon>
        <taxon>Eurotiomycetes</taxon>
        <taxon>Eurotiomycetidae</taxon>
        <taxon>Eurotiales</taxon>
        <taxon>Aspergillaceae</taxon>
        <taxon>Aspergillus</taxon>
        <taxon>Aspergillus subgen. Fumigati</taxon>
    </lineage>
</organism>
<evidence type="ECO:0000256" key="3">
    <source>
        <dbReference type="ARBA" id="ARBA00004721"/>
    </source>
</evidence>
<dbReference type="GO" id="GO:0016765">
    <property type="term" value="F:transferase activity, transferring alkyl or aryl (other than methyl) groups"/>
    <property type="evidence" value="ECO:0007669"/>
    <property type="project" value="InterPro"/>
</dbReference>
<dbReference type="VEuPathDB" id="FungiDB:P174DRAFT_404116"/>
<evidence type="ECO:0000256" key="1">
    <source>
        <dbReference type="ARBA" id="ARBA00001946"/>
    </source>
</evidence>
<evidence type="ECO:0000256" key="6">
    <source>
        <dbReference type="ARBA" id="ARBA00022692"/>
    </source>
</evidence>
<feature type="transmembrane region" description="Helical" evidence="9">
    <location>
        <begin position="55"/>
        <end position="75"/>
    </location>
</feature>
<keyword evidence="7 9" id="KW-1133">Transmembrane helix</keyword>
<dbReference type="PANTHER" id="PTHR11048:SF28">
    <property type="entry name" value="4-HYDROXYBENZOATE POLYPRENYLTRANSFERASE, MITOCHONDRIAL"/>
    <property type="match status" value="1"/>
</dbReference>
<dbReference type="UniPathway" id="UPA00213"/>
<dbReference type="CDD" id="cd13959">
    <property type="entry name" value="PT_UbiA_COQ2"/>
    <property type="match status" value="1"/>
</dbReference>
<dbReference type="STRING" id="1392255.A0A2I1CCS4"/>
<dbReference type="GeneID" id="36531341"/>
<dbReference type="Pfam" id="PF01040">
    <property type="entry name" value="UbiA"/>
    <property type="match status" value="1"/>
</dbReference>
<dbReference type="Gene3D" id="1.10.357.140">
    <property type="entry name" value="UbiA prenyltransferase"/>
    <property type="match status" value="1"/>
</dbReference>
<keyword evidence="11" id="KW-1185">Reference proteome</keyword>
<dbReference type="InterPro" id="IPR000537">
    <property type="entry name" value="UbiA_prenyltransferase"/>
</dbReference>
<dbReference type="GO" id="GO:0016114">
    <property type="term" value="P:terpenoid biosynthetic process"/>
    <property type="evidence" value="ECO:0007669"/>
    <property type="project" value="UniProtKB-UniPathway"/>
</dbReference>